<evidence type="ECO:0000259" key="5">
    <source>
        <dbReference type="Pfam" id="PF01568"/>
    </source>
</evidence>
<dbReference type="GO" id="GO:0030151">
    <property type="term" value="F:molybdenum ion binding"/>
    <property type="evidence" value="ECO:0007669"/>
    <property type="project" value="TreeGrafter"/>
</dbReference>
<dbReference type="Gene3D" id="3.40.228.10">
    <property type="entry name" value="Dimethylsulfoxide Reductase, domain 2"/>
    <property type="match status" value="1"/>
</dbReference>
<evidence type="ECO:0000256" key="2">
    <source>
        <dbReference type="ARBA" id="ARBA00022505"/>
    </source>
</evidence>
<dbReference type="Pfam" id="PF01568">
    <property type="entry name" value="Molydop_binding"/>
    <property type="match status" value="1"/>
</dbReference>
<gene>
    <name evidence="6" type="primary">dmsA_7</name>
    <name evidence="6" type="ORF">NCTC12282_05370</name>
</gene>
<dbReference type="AlphaFoldDB" id="A0A484ZV67"/>
<organism evidence="6 7">
    <name type="scientific">Budvicia aquatica</name>
    <dbReference type="NCBI Taxonomy" id="82979"/>
    <lineage>
        <taxon>Bacteria</taxon>
        <taxon>Pseudomonadati</taxon>
        <taxon>Pseudomonadota</taxon>
        <taxon>Gammaproteobacteria</taxon>
        <taxon>Enterobacterales</taxon>
        <taxon>Budviciaceae</taxon>
        <taxon>Budvicia</taxon>
    </lineage>
</organism>
<dbReference type="PROSITE" id="PS00932">
    <property type="entry name" value="MOLYBDOPTERIN_PROK_3"/>
    <property type="match status" value="1"/>
</dbReference>
<evidence type="ECO:0000256" key="1">
    <source>
        <dbReference type="ARBA" id="ARBA00001942"/>
    </source>
</evidence>
<dbReference type="CDD" id="cd02794">
    <property type="entry name" value="MopB_CT_DmsA-EC"/>
    <property type="match status" value="1"/>
</dbReference>
<dbReference type="Gene3D" id="3.40.50.740">
    <property type="match status" value="1"/>
</dbReference>
<protein>
    <submittedName>
        <fullName evidence="6">Dimethyl sulfoxide reductase DmsA</fullName>
        <ecNumber evidence="6">1.8.5.3</ecNumber>
    </submittedName>
</protein>
<dbReference type="GO" id="GO:0043546">
    <property type="term" value="F:molybdopterin cofactor binding"/>
    <property type="evidence" value="ECO:0007669"/>
    <property type="project" value="InterPro"/>
</dbReference>
<keyword evidence="3" id="KW-0479">Metal-binding</keyword>
<dbReference type="GO" id="GO:0009055">
    <property type="term" value="F:electron transfer activity"/>
    <property type="evidence" value="ECO:0007669"/>
    <property type="project" value="TreeGrafter"/>
</dbReference>
<dbReference type="Gene3D" id="2.40.40.20">
    <property type="match status" value="1"/>
</dbReference>
<sequence>MPLPAIWVYVIFADQAIKPQFECKSIYEMTTEIAKRMGVEQQFTENRTQEEWLRHLYQQSCENDALLPSFEEFRKMGIIKRQDPAGHFIAHKAFRENPVANPMNTPSGKIEIYSERLATVAKTWELPEGDVISPLPIHVSTFEGSDDPLREKYPLQLIGFHYKARCHSTYGNVDVLKAAALQEMWINPIDAAERGISNGDMIRIFNDRGESQINAKVTPRMIPGVVALGEGAWYTPDAKGIDRAGSINVLTTLRPSPLAKGNPQHTNLVEVAKSLRGSQ</sequence>
<dbReference type="GO" id="GO:0009061">
    <property type="term" value="P:anaerobic respiration"/>
    <property type="evidence" value="ECO:0007669"/>
    <property type="project" value="TreeGrafter"/>
</dbReference>
<keyword evidence="4 6" id="KW-0560">Oxidoreductase</keyword>
<dbReference type="InterPro" id="IPR006657">
    <property type="entry name" value="MoPterin_dinucl-bd_dom"/>
</dbReference>
<evidence type="ECO:0000256" key="3">
    <source>
        <dbReference type="ARBA" id="ARBA00022723"/>
    </source>
</evidence>
<dbReference type="SUPFAM" id="SSF50692">
    <property type="entry name" value="ADC-like"/>
    <property type="match status" value="1"/>
</dbReference>
<dbReference type="EC" id="1.8.5.3" evidence="6"/>
<name>A0A484ZV67_9GAMM</name>
<dbReference type="FunFam" id="2.40.40.20:FF:000010">
    <property type="entry name" value="Anaerobic dimethyl sulfoxide reductase subunit A"/>
    <property type="match status" value="1"/>
</dbReference>
<comment type="cofactor">
    <cofactor evidence="1">
        <name>Mo-bis(molybdopterin guanine dinucleotide)</name>
        <dbReference type="ChEBI" id="CHEBI:60539"/>
    </cofactor>
</comment>
<keyword evidence="2" id="KW-0500">Molybdenum</keyword>
<dbReference type="GO" id="GO:0030288">
    <property type="term" value="C:outer membrane-bounded periplasmic space"/>
    <property type="evidence" value="ECO:0007669"/>
    <property type="project" value="TreeGrafter"/>
</dbReference>
<accession>A0A484ZV67</accession>
<dbReference type="PANTHER" id="PTHR43742">
    <property type="entry name" value="TRIMETHYLAMINE-N-OXIDE REDUCTASE"/>
    <property type="match status" value="1"/>
</dbReference>
<reference evidence="6 7" key="1">
    <citation type="submission" date="2019-03" db="EMBL/GenBank/DDBJ databases">
        <authorList>
            <consortium name="Pathogen Informatics"/>
        </authorList>
    </citation>
    <scope>NUCLEOTIDE SEQUENCE [LARGE SCALE GENOMIC DNA]</scope>
    <source>
        <strain evidence="6 7">NCTC12282</strain>
    </source>
</reference>
<dbReference type="InterPro" id="IPR050612">
    <property type="entry name" value="Prok_Mopterin_Oxidored"/>
</dbReference>
<feature type="domain" description="Molybdopterin dinucleotide-binding" evidence="5">
    <location>
        <begin position="155"/>
        <end position="266"/>
    </location>
</feature>
<dbReference type="EMBL" id="CAADJA010000002">
    <property type="protein sequence ID" value="VFS51721.1"/>
    <property type="molecule type" value="Genomic_DNA"/>
</dbReference>
<evidence type="ECO:0000256" key="4">
    <source>
        <dbReference type="ARBA" id="ARBA00023002"/>
    </source>
</evidence>
<dbReference type="GO" id="GO:0016491">
    <property type="term" value="F:oxidoreductase activity"/>
    <property type="evidence" value="ECO:0007669"/>
    <property type="project" value="UniProtKB-KW"/>
</dbReference>
<dbReference type="Gene3D" id="3.90.55.10">
    <property type="entry name" value="Dimethylsulfoxide Reductase, domain 3"/>
    <property type="match status" value="1"/>
</dbReference>
<dbReference type="SUPFAM" id="SSF53706">
    <property type="entry name" value="Formate dehydrogenase/DMSO reductase, domains 1-3"/>
    <property type="match status" value="1"/>
</dbReference>
<evidence type="ECO:0000313" key="7">
    <source>
        <dbReference type="Proteomes" id="UP000373449"/>
    </source>
</evidence>
<dbReference type="PANTHER" id="PTHR43742:SF3">
    <property type="entry name" value="DIMETHYL SULFOXIDE REDUCTASE DMSA"/>
    <property type="match status" value="1"/>
</dbReference>
<evidence type="ECO:0000313" key="6">
    <source>
        <dbReference type="EMBL" id="VFS51721.1"/>
    </source>
</evidence>
<dbReference type="InterPro" id="IPR009010">
    <property type="entry name" value="Asp_de-COase-like_dom_sf"/>
</dbReference>
<dbReference type="InterPro" id="IPR006655">
    <property type="entry name" value="Mopterin_OxRdtase_prok_CS"/>
</dbReference>
<dbReference type="Proteomes" id="UP000373449">
    <property type="component" value="Unassembled WGS sequence"/>
</dbReference>
<proteinExistence type="predicted"/>